<reference evidence="17 18" key="1">
    <citation type="journal article" date="2023" name="Hortic Res">
        <title>Pangenome of water caltrop reveals structural variations and asymmetric subgenome divergence after allopolyploidization.</title>
        <authorList>
            <person name="Zhang X."/>
            <person name="Chen Y."/>
            <person name="Wang L."/>
            <person name="Yuan Y."/>
            <person name="Fang M."/>
            <person name="Shi L."/>
            <person name="Lu R."/>
            <person name="Comes H.P."/>
            <person name="Ma Y."/>
            <person name="Chen Y."/>
            <person name="Huang G."/>
            <person name="Zhou Y."/>
            <person name="Zheng Z."/>
            <person name="Qiu Y."/>
        </authorList>
    </citation>
    <scope>NUCLEOTIDE SEQUENCE [LARGE SCALE GENOMIC DNA]</scope>
    <source>
        <strain evidence="17">F231</strain>
    </source>
</reference>
<evidence type="ECO:0000256" key="14">
    <source>
        <dbReference type="PIRSR" id="PIRSR601580-3"/>
    </source>
</evidence>
<evidence type="ECO:0000256" key="5">
    <source>
        <dbReference type="ARBA" id="ARBA00022729"/>
    </source>
</evidence>
<proteinExistence type="inferred from homology"/>
<evidence type="ECO:0000256" key="12">
    <source>
        <dbReference type="ARBA" id="ARBA00023186"/>
    </source>
</evidence>
<comment type="caution">
    <text evidence="17">The sequence shown here is derived from an EMBL/GenBank/DDBJ whole genome shotgun (WGS) entry which is preliminary data.</text>
</comment>
<evidence type="ECO:0000256" key="15">
    <source>
        <dbReference type="RuleBase" id="RU362126"/>
    </source>
</evidence>
<dbReference type="InterPro" id="IPR001580">
    <property type="entry name" value="Calret/calnex"/>
</dbReference>
<dbReference type="GO" id="GO:0036503">
    <property type="term" value="P:ERAD pathway"/>
    <property type="evidence" value="ECO:0007669"/>
    <property type="project" value="TreeGrafter"/>
</dbReference>
<evidence type="ECO:0000256" key="3">
    <source>
        <dbReference type="ARBA" id="ARBA00015837"/>
    </source>
</evidence>
<feature type="compositionally biased region" description="Acidic residues" evidence="16">
    <location>
        <begin position="470"/>
        <end position="491"/>
    </location>
</feature>
<keyword evidence="4" id="KW-0479">Metal-binding</keyword>
<protein>
    <recommendedName>
        <fullName evidence="3">Calreticulin</fullName>
    </recommendedName>
</protein>
<dbReference type="GO" id="GO:0051082">
    <property type="term" value="F:unfolded protein binding"/>
    <property type="evidence" value="ECO:0007669"/>
    <property type="project" value="InterPro"/>
</dbReference>
<dbReference type="GO" id="GO:0005788">
    <property type="term" value="C:endoplasmic reticulum lumen"/>
    <property type="evidence" value="ECO:0007669"/>
    <property type="project" value="UniProtKB-SubCell"/>
</dbReference>
<dbReference type="EMBL" id="JAXQNO010000006">
    <property type="protein sequence ID" value="KAK4796201.1"/>
    <property type="molecule type" value="Genomic_DNA"/>
</dbReference>
<evidence type="ECO:0000256" key="11">
    <source>
        <dbReference type="ARBA" id="ARBA00023180"/>
    </source>
</evidence>
<evidence type="ECO:0000256" key="6">
    <source>
        <dbReference type="ARBA" id="ARBA00022734"/>
    </source>
</evidence>
<keyword evidence="12 15" id="KW-0143">Chaperone</keyword>
<dbReference type="InterPro" id="IPR009033">
    <property type="entry name" value="Calreticulin/calnexin_P_dom_sf"/>
</dbReference>
<keyword evidence="9" id="KW-0862">Zinc</keyword>
<evidence type="ECO:0000256" key="4">
    <source>
        <dbReference type="ARBA" id="ARBA00022723"/>
    </source>
</evidence>
<dbReference type="FunFam" id="2.10.250.10:FF:000002">
    <property type="entry name" value="Calreticulin"/>
    <property type="match status" value="1"/>
</dbReference>
<feature type="disulfide bond" evidence="14">
    <location>
        <begin position="199"/>
        <end position="231"/>
    </location>
</feature>
<evidence type="ECO:0000256" key="10">
    <source>
        <dbReference type="ARBA" id="ARBA00022837"/>
    </source>
</evidence>
<dbReference type="FunFam" id="2.60.120.200:FF:000018">
    <property type="entry name" value="Calreticulin 1b"/>
    <property type="match status" value="1"/>
</dbReference>
<comment type="similarity">
    <text evidence="2 15">Belongs to the calreticulin family.</text>
</comment>
<dbReference type="GO" id="GO:0006457">
    <property type="term" value="P:protein folding"/>
    <property type="evidence" value="ECO:0007669"/>
    <property type="project" value="InterPro"/>
</dbReference>
<dbReference type="SUPFAM" id="SSF63887">
    <property type="entry name" value="P-domain of calnexin/calreticulin"/>
    <property type="match status" value="1"/>
</dbReference>
<dbReference type="PROSITE" id="PS00805">
    <property type="entry name" value="CALRETICULIN_REPEAT"/>
    <property type="match status" value="1"/>
</dbReference>
<comment type="subcellular location">
    <subcellularLocation>
        <location evidence="1">Endoplasmic reticulum lumen</location>
    </subcellularLocation>
</comment>
<keyword evidence="6" id="KW-0430">Lectin</keyword>
<dbReference type="SUPFAM" id="SSF49899">
    <property type="entry name" value="Concanavalin A-like lectins/glucanases"/>
    <property type="match status" value="1"/>
</dbReference>
<evidence type="ECO:0000256" key="7">
    <source>
        <dbReference type="ARBA" id="ARBA00022737"/>
    </source>
</evidence>
<dbReference type="InterPro" id="IPR013320">
    <property type="entry name" value="ConA-like_dom_sf"/>
</dbReference>
<dbReference type="PANTHER" id="PTHR11073">
    <property type="entry name" value="CALRETICULIN AND CALNEXIN"/>
    <property type="match status" value="1"/>
</dbReference>
<name>A0AAN7RE88_TRANT</name>
<keyword evidence="10" id="KW-0106">Calcium</keyword>
<evidence type="ECO:0000256" key="2">
    <source>
        <dbReference type="ARBA" id="ARBA00010983"/>
    </source>
</evidence>
<dbReference type="Gene3D" id="2.10.250.10">
    <property type="entry name" value="Calreticulin/calnexin, P domain"/>
    <property type="match status" value="1"/>
</dbReference>
<dbReference type="GO" id="GO:0005789">
    <property type="term" value="C:endoplasmic reticulum membrane"/>
    <property type="evidence" value="ECO:0007669"/>
    <property type="project" value="TreeGrafter"/>
</dbReference>
<evidence type="ECO:0000313" key="18">
    <source>
        <dbReference type="Proteomes" id="UP001346149"/>
    </source>
</evidence>
<feature type="compositionally biased region" description="Basic and acidic residues" evidence="16">
    <location>
        <begin position="301"/>
        <end position="311"/>
    </location>
</feature>
<keyword evidence="8 15" id="KW-0256">Endoplasmic reticulum</keyword>
<gene>
    <name evidence="17" type="ORF">SAY86_028527</name>
</gene>
<dbReference type="AlphaFoldDB" id="A0AAN7RE88"/>
<feature type="compositionally biased region" description="Basic and acidic residues" evidence="16">
    <location>
        <begin position="439"/>
        <end position="469"/>
    </location>
</feature>
<keyword evidence="7" id="KW-0677">Repeat</keyword>
<evidence type="ECO:0000256" key="16">
    <source>
        <dbReference type="SAM" id="MobiDB-lite"/>
    </source>
</evidence>
<keyword evidence="14" id="KW-1015">Disulfide bond</keyword>
<dbReference type="PROSITE" id="PS00803">
    <property type="entry name" value="CALRETICULIN_1"/>
    <property type="match status" value="1"/>
</dbReference>
<feature type="compositionally biased region" description="Acidic residues" evidence="16">
    <location>
        <begin position="312"/>
        <end position="321"/>
    </location>
</feature>
<feature type="region of interest" description="Disordered" evidence="16">
    <location>
        <begin position="439"/>
        <end position="511"/>
    </location>
</feature>
<feature type="compositionally biased region" description="Basic and acidic residues" evidence="16">
    <location>
        <begin position="322"/>
        <end position="346"/>
    </location>
</feature>
<dbReference type="PRINTS" id="PR00626">
    <property type="entry name" value="CALRETICULIN"/>
</dbReference>
<keyword evidence="11" id="KW-0325">Glycoprotein</keyword>
<accession>A0AAN7RE88</accession>
<dbReference type="GO" id="GO:0030246">
    <property type="term" value="F:carbohydrate binding"/>
    <property type="evidence" value="ECO:0007669"/>
    <property type="project" value="UniProtKB-KW"/>
</dbReference>
<dbReference type="FunFam" id="2.60.120.200:FF:000339">
    <property type="entry name" value="Calreticulin 3"/>
    <property type="match status" value="1"/>
</dbReference>
<dbReference type="PROSITE" id="PS00804">
    <property type="entry name" value="CALRETICULIN_2"/>
    <property type="match status" value="1"/>
</dbReference>
<feature type="region of interest" description="Disordered" evidence="16">
    <location>
        <begin position="301"/>
        <end position="372"/>
    </location>
</feature>
<dbReference type="InterPro" id="IPR018124">
    <property type="entry name" value="Calret/calnex_CS"/>
</dbReference>
<comment type="function">
    <text evidence="13">Molecular calcium-binding chaperone promoting folding, oligomeric assembly and quality control in the ER via the calreticulin/calnexin cycle. This lectin may interact transiently with almost all of the monoglucosylated glycoproteins that are synthesized in the ER.</text>
</comment>
<feature type="compositionally biased region" description="Acidic residues" evidence="16">
    <location>
        <begin position="501"/>
        <end position="511"/>
    </location>
</feature>
<evidence type="ECO:0000256" key="8">
    <source>
        <dbReference type="ARBA" id="ARBA00022824"/>
    </source>
</evidence>
<evidence type="ECO:0000256" key="9">
    <source>
        <dbReference type="ARBA" id="ARBA00022833"/>
    </source>
</evidence>
<dbReference type="Proteomes" id="UP001346149">
    <property type="component" value="Unassembled WGS sequence"/>
</dbReference>
<dbReference type="PANTHER" id="PTHR11073:SF2">
    <property type="entry name" value="CALRETICULIN"/>
    <property type="match status" value="1"/>
</dbReference>
<keyword evidence="5" id="KW-0732">Signal</keyword>
<evidence type="ECO:0000256" key="1">
    <source>
        <dbReference type="ARBA" id="ARBA00004319"/>
    </source>
</evidence>
<organism evidence="17 18">
    <name type="scientific">Trapa natans</name>
    <name type="common">Water chestnut</name>
    <dbReference type="NCBI Taxonomy" id="22666"/>
    <lineage>
        <taxon>Eukaryota</taxon>
        <taxon>Viridiplantae</taxon>
        <taxon>Streptophyta</taxon>
        <taxon>Embryophyta</taxon>
        <taxon>Tracheophyta</taxon>
        <taxon>Spermatophyta</taxon>
        <taxon>Magnoliopsida</taxon>
        <taxon>eudicotyledons</taxon>
        <taxon>Gunneridae</taxon>
        <taxon>Pentapetalae</taxon>
        <taxon>rosids</taxon>
        <taxon>malvids</taxon>
        <taxon>Myrtales</taxon>
        <taxon>Lythraceae</taxon>
        <taxon>Trapa</taxon>
    </lineage>
</organism>
<dbReference type="Pfam" id="PF00262">
    <property type="entry name" value="Calreticulin"/>
    <property type="match status" value="2"/>
</dbReference>
<dbReference type="GO" id="GO:0005509">
    <property type="term" value="F:calcium ion binding"/>
    <property type="evidence" value="ECO:0007669"/>
    <property type="project" value="InterPro"/>
</dbReference>
<dbReference type="Gene3D" id="2.60.120.200">
    <property type="match status" value="1"/>
</dbReference>
<evidence type="ECO:0000313" key="17">
    <source>
        <dbReference type="EMBL" id="KAK4796201.1"/>
    </source>
</evidence>
<sequence length="511" mass="57880">MGLPLGLGVAISGNDMASPSKGYLGHSGATYLHMPMVHQLHPNQPRIATSESVTRSADMPMIHWLCSPSRRVYLLVLLHLVSLGVATMADLSLSTPNAIVSLILLSLISVSCAKVFFEERFDDGWENRWIKSDWKKDENMAGEWNYTSGKWNGDPNDKGIQTSEDYRFYAISAEFPKFSNKDKTLVFQFSVKHEQKLDCGGGYMKLLSGEVDQKKFGGDTPYSIMFGPDICGYSTKKVHAILNYNGNNHLLKKDVACETDQLSHVYTFILHPDATYNILIDNVEKKSGSLYSDWALLPPKTIKDPEAKKPEDWDDEEYIPDPEDKKPEGYDDITKEIPDPDAKKPEDWDEEEDGEWTAPTIPNPEYKGPWKPNKIKNPNYQGKWKAPVIDNPDFKDDPDLYVYPNLKYVGVELWQVKSGTLFDNVLICDDAEYAKKLAEETWGKNKDAEKSAFEEAEKKREEEESKDDPVDSDAEDDEDDDEDDAEGEDSDAEIKKGDTDELKEEDLKDEL</sequence>
<keyword evidence="18" id="KW-1185">Reference proteome</keyword>
<evidence type="ECO:0000256" key="13">
    <source>
        <dbReference type="ARBA" id="ARBA00037091"/>
    </source>
</evidence>